<feature type="coiled-coil region" evidence="1">
    <location>
        <begin position="65"/>
        <end position="140"/>
    </location>
</feature>
<keyword evidence="1" id="KW-0175">Coiled coil</keyword>
<evidence type="ECO:0000313" key="3">
    <source>
        <dbReference type="Proteomes" id="UP000029223"/>
    </source>
</evidence>
<dbReference type="GO" id="GO:0004527">
    <property type="term" value="F:exonuclease activity"/>
    <property type="evidence" value="ECO:0007669"/>
    <property type="project" value="UniProtKB-KW"/>
</dbReference>
<accession>A0ABQ0JIL1</accession>
<protein>
    <submittedName>
        <fullName evidence="2">Exonuclease SbcC</fullName>
    </submittedName>
</protein>
<sequence length="412" mass="45299">MAIQSSYDSSVRLGKEVSVLSDRIKNGLTKISEAKAEKTKATATFEHAHQANEGMKASHQELFELKALVGRLKELDEKKIELTNASQQVQSLTANQAALSDQLKLITQQEEELNGSLTRAQKEKAQLNELTLALDLETKKKQSLLSLSSIEASLQEGLKQKAILMSSLSAQETEVKQAQQTRTEAEIQWHTGQAALLAASLETGSPCPVCGSLDHPKVAESVEKAVTLDQVNALRDQEARANEALSGYKQKQTELESQLASLSERKQDTLSSLGIESTELPRFAETVNSNIAELTSQIAKLQAIDLDSLERQLKQSSDKRVQLQAKFEQQTKLITDATNVMQHLQGVVSSLTQSNNTGFDNAQAVVARQQVLESDIAQKAKALEQSQESLKQASEMLAKFESHLETLQKRPR</sequence>
<organism evidence="2 3">
    <name type="scientific">Vibrio variabilis</name>
    <dbReference type="NCBI Taxonomy" id="990271"/>
    <lineage>
        <taxon>Bacteria</taxon>
        <taxon>Pseudomonadati</taxon>
        <taxon>Pseudomonadota</taxon>
        <taxon>Gammaproteobacteria</taxon>
        <taxon>Vibrionales</taxon>
        <taxon>Vibrionaceae</taxon>
        <taxon>Vibrio</taxon>
    </lineage>
</organism>
<keyword evidence="3" id="KW-1185">Reference proteome</keyword>
<evidence type="ECO:0000256" key="1">
    <source>
        <dbReference type="SAM" id="Coils"/>
    </source>
</evidence>
<feature type="coiled-coil region" evidence="1">
    <location>
        <begin position="376"/>
        <end position="410"/>
    </location>
</feature>
<keyword evidence="2" id="KW-0378">Hydrolase</keyword>
<reference evidence="3" key="1">
    <citation type="submission" date="2014-09" db="EMBL/GenBank/DDBJ databases">
        <title>Vibrio variabilis JCM 19239. (C206) whole genome shotgun sequence.</title>
        <authorList>
            <person name="Sawabe T."/>
            <person name="Meirelles P."/>
            <person name="Nakanishi M."/>
            <person name="Sayaka M."/>
            <person name="Hattori M."/>
            <person name="Ohkuma M."/>
        </authorList>
    </citation>
    <scope>NUCLEOTIDE SEQUENCE [LARGE SCALE GENOMIC DNA]</scope>
    <source>
        <strain evidence="3">JCM 19239</strain>
    </source>
</reference>
<proteinExistence type="predicted"/>
<reference evidence="3" key="2">
    <citation type="submission" date="2014-09" db="EMBL/GenBank/DDBJ databases">
        <authorList>
            <consortium name="NBRP consortium"/>
            <person name="Sawabe T."/>
            <person name="Meirelles P."/>
            <person name="Nakanishi M."/>
            <person name="Sayaka M."/>
            <person name="Hattori M."/>
            <person name="Ohkuma M."/>
        </authorList>
    </citation>
    <scope>NUCLEOTIDE SEQUENCE [LARGE SCALE GENOMIC DNA]</scope>
    <source>
        <strain evidence="3">JCM 19239</strain>
    </source>
</reference>
<feature type="coiled-coil region" evidence="1">
    <location>
        <begin position="231"/>
        <end position="326"/>
    </location>
</feature>
<dbReference type="Proteomes" id="UP000029223">
    <property type="component" value="Unassembled WGS sequence"/>
</dbReference>
<comment type="caution">
    <text evidence="2">The sequence shown here is derived from an EMBL/GenBank/DDBJ whole genome shotgun (WGS) entry which is preliminary data.</text>
</comment>
<evidence type="ECO:0000313" key="2">
    <source>
        <dbReference type="EMBL" id="GAL28613.1"/>
    </source>
</evidence>
<name>A0ABQ0JIL1_9VIBR</name>
<dbReference type="EMBL" id="BBMS01000046">
    <property type="protein sequence ID" value="GAL28613.1"/>
    <property type="molecule type" value="Genomic_DNA"/>
</dbReference>
<keyword evidence="2" id="KW-0269">Exonuclease</keyword>
<keyword evidence="2" id="KW-0540">Nuclease</keyword>
<gene>
    <name evidence="2" type="ORF">JCM19239_5796</name>
</gene>